<keyword evidence="2" id="KW-0472">Membrane</keyword>
<feature type="transmembrane region" description="Helical" evidence="2">
    <location>
        <begin position="38"/>
        <end position="60"/>
    </location>
</feature>
<feature type="transmembrane region" description="Helical" evidence="2">
    <location>
        <begin position="189"/>
        <end position="216"/>
    </location>
</feature>
<evidence type="ECO:0000313" key="4">
    <source>
        <dbReference type="Proteomes" id="UP000007431"/>
    </source>
</evidence>
<feature type="non-terminal residue" evidence="3">
    <location>
        <position position="351"/>
    </location>
</feature>
<feature type="transmembrane region" description="Helical" evidence="2">
    <location>
        <begin position="149"/>
        <end position="168"/>
    </location>
</feature>
<dbReference type="AlphaFoldDB" id="D8Q9W6"/>
<name>D8Q9W6_SCHCM</name>
<proteinExistence type="predicted"/>
<dbReference type="Proteomes" id="UP000007431">
    <property type="component" value="Unassembled WGS sequence"/>
</dbReference>
<evidence type="ECO:0000313" key="3">
    <source>
        <dbReference type="EMBL" id="EFI95299.1"/>
    </source>
</evidence>
<evidence type="ECO:0000256" key="1">
    <source>
        <dbReference type="SAM" id="MobiDB-lite"/>
    </source>
</evidence>
<feature type="transmembrane region" description="Helical" evidence="2">
    <location>
        <begin position="228"/>
        <end position="246"/>
    </location>
</feature>
<dbReference type="GeneID" id="9591622"/>
<gene>
    <name evidence="3" type="ORF">SCHCODRAFT_110724</name>
</gene>
<feature type="transmembrane region" description="Helical" evidence="2">
    <location>
        <begin position="6"/>
        <end position="26"/>
    </location>
</feature>
<dbReference type="RefSeq" id="XP_003030202.1">
    <property type="nucleotide sequence ID" value="XM_003030156.1"/>
</dbReference>
<dbReference type="InParanoid" id="D8Q9W6"/>
<accession>D8Q9W6</accession>
<feature type="region of interest" description="Disordered" evidence="1">
    <location>
        <begin position="303"/>
        <end position="351"/>
    </location>
</feature>
<dbReference type="OrthoDB" id="3214103at2759"/>
<organism evidence="4">
    <name type="scientific">Schizophyllum commune (strain H4-8 / FGSC 9210)</name>
    <name type="common">Split gill fungus</name>
    <dbReference type="NCBI Taxonomy" id="578458"/>
    <lineage>
        <taxon>Eukaryota</taxon>
        <taxon>Fungi</taxon>
        <taxon>Dikarya</taxon>
        <taxon>Basidiomycota</taxon>
        <taxon>Agaricomycotina</taxon>
        <taxon>Agaricomycetes</taxon>
        <taxon>Agaricomycetidae</taxon>
        <taxon>Agaricales</taxon>
        <taxon>Schizophyllaceae</taxon>
        <taxon>Schizophyllum</taxon>
    </lineage>
</organism>
<keyword evidence="2" id="KW-0812">Transmembrane</keyword>
<protein>
    <submittedName>
        <fullName evidence="3">Uncharacterized protein</fullName>
    </submittedName>
</protein>
<dbReference type="VEuPathDB" id="FungiDB:SCHCODRAFT_01355896"/>
<keyword evidence="4" id="KW-1185">Reference proteome</keyword>
<dbReference type="KEGG" id="scm:SCHCO_01355896"/>
<dbReference type="HOGENOM" id="CLU_044614_9_0_1"/>
<keyword evidence="2" id="KW-1133">Transmembrane helix</keyword>
<reference evidence="3 4" key="1">
    <citation type="journal article" date="2010" name="Nat. Biotechnol.">
        <title>Genome sequence of the model mushroom Schizophyllum commune.</title>
        <authorList>
            <person name="Ohm R.A."/>
            <person name="de Jong J.F."/>
            <person name="Lugones L.G."/>
            <person name="Aerts A."/>
            <person name="Kothe E."/>
            <person name="Stajich J.E."/>
            <person name="de Vries R.P."/>
            <person name="Record E."/>
            <person name="Levasseur A."/>
            <person name="Baker S.E."/>
            <person name="Bartholomew K.A."/>
            <person name="Coutinho P.M."/>
            <person name="Erdmann S."/>
            <person name="Fowler T.J."/>
            <person name="Gathman A.C."/>
            <person name="Lombard V."/>
            <person name="Henrissat B."/>
            <person name="Knabe N."/>
            <person name="Kuees U."/>
            <person name="Lilly W.W."/>
            <person name="Lindquist E."/>
            <person name="Lucas S."/>
            <person name="Magnuson J.K."/>
            <person name="Piumi F."/>
            <person name="Raudaskoski M."/>
            <person name="Salamov A."/>
            <person name="Schmutz J."/>
            <person name="Schwarze F.W.M.R."/>
            <person name="vanKuyk P.A."/>
            <person name="Horton J.S."/>
            <person name="Grigoriev I.V."/>
            <person name="Woesten H.A.B."/>
        </authorList>
    </citation>
    <scope>NUCLEOTIDE SEQUENCE [LARGE SCALE GENOMIC DNA]</scope>
    <source>
        <strain evidence="4">H4-8 / FGSC 9210</strain>
    </source>
</reference>
<evidence type="ECO:0000256" key="2">
    <source>
        <dbReference type="SAM" id="Phobius"/>
    </source>
</evidence>
<dbReference type="EMBL" id="GL377308">
    <property type="protein sequence ID" value="EFI95299.1"/>
    <property type="molecule type" value="Genomic_DNA"/>
</dbReference>
<feature type="compositionally biased region" description="Basic and acidic residues" evidence="1">
    <location>
        <begin position="303"/>
        <end position="316"/>
    </location>
</feature>
<sequence length="351" mass="38218">MMKTIAADFAFYGVQLVLSVSAIIILTRRYVQSRLTKAAILGLLLSSTISTVANISFYLVEFPSHFGSSDRAVDGLLFRLGIVITVAQDFNVGQFVLSDAILVSARAIHQSHSPDLDRVGSIAECAWDFWRGLSSLGQLESNIQFLPRFIPFLATNVIATSLIGIKLFQYRREIKGSLSLFSQRSQVETVLVLLLESGVAYILFWVVGFVVLSVAVHSQFSDARIFTGVYHHIAGIYPTCVLFVAMNETTESLRSANVSQALRFAGPSEAREGDRCGANCANEYQPRYSTDCFSIGLQDMYPDGRPDASVRSKETTRGSSEGPVACGTGSEAMNYDRKGAAVRSTEGSSGI</sequence>